<sequence length="237" mass="24484">MSTKKTEKPDGPRPERTGGTEPGSTDVTSPGNADASSGSTDASAGRTGGGPAPVAAVCPRCGGSGPSVRTVAETCADPESRTGGLTDRLARSPGVPSRFDTLLHFVEGMVLVAMGAYLARSGLQNDKPVYTVAGSLLAAALFVGTLAVVRGELRERKAVLRGEPRAEALWQPAHHCSACDAVFCPAGTPWQGVLTPEQFQKYVWTEAGYGRQLDKKVQDVALPPAATTAPGGTPDRV</sequence>
<evidence type="ECO:0000313" key="4">
    <source>
        <dbReference type="Proteomes" id="UP001596112"/>
    </source>
</evidence>
<feature type="transmembrane region" description="Helical" evidence="2">
    <location>
        <begin position="130"/>
        <end position="149"/>
    </location>
</feature>
<feature type="transmembrane region" description="Helical" evidence="2">
    <location>
        <begin position="101"/>
        <end position="118"/>
    </location>
</feature>
<keyword evidence="2" id="KW-1133">Transmembrane helix</keyword>
<protein>
    <submittedName>
        <fullName evidence="3">Uncharacterized protein</fullName>
    </submittedName>
</protein>
<gene>
    <name evidence="3" type="ORF">ACFQGO_27180</name>
</gene>
<organism evidence="3 4">
    <name type="scientific">Streptomyces heilongjiangensis</name>
    <dbReference type="NCBI Taxonomy" id="945052"/>
    <lineage>
        <taxon>Bacteria</taxon>
        <taxon>Bacillati</taxon>
        <taxon>Actinomycetota</taxon>
        <taxon>Actinomycetes</taxon>
        <taxon>Kitasatosporales</taxon>
        <taxon>Streptomycetaceae</taxon>
        <taxon>Streptomyces</taxon>
    </lineage>
</organism>
<reference evidence="4" key="1">
    <citation type="journal article" date="2019" name="Int. J. Syst. Evol. Microbiol.">
        <title>The Global Catalogue of Microorganisms (GCM) 10K type strain sequencing project: providing services to taxonomists for standard genome sequencing and annotation.</title>
        <authorList>
            <consortium name="The Broad Institute Genomics Platform"/>
            <consortium name="The Broad Institute Genome Sequencing Center for Infectious Disease"/>
            <person name="Wu L."/>
            <person name="Ma J."/>
        </authorList>
    </citation>
    <scope>NUCLEOTIDE SEQUENCE [LARGE SCALE GENOMIC DNA]</scope>
    <source>
        <strain evidence="4">JCM 9918</strain>
    </source>
</reference>
<feature type="compositionally biased region" description="Low complexity" evidence="1">
    <location>
        <begin position="33"/>
        <end position="45"/>
    </location>
</feature>
<comment type="caution">
    <text evidence="3">The sequence shown here is derived from an EMBL/GenBank/DDBJ whole genome shotgun (WGS) entry which is preliminary data.</text>
</comment>
<keyword evidence="2" id="KW-0812">Transmembrane</keyword>
<feature type="compositionally biased region" description="Basic and acidic residues" evidence="1">
    <location>
        <begin position="1"/>
        <end position="18"/>
    </location>
</feature>
<evidence type="ECO:0000313" key="3">
    <source>
        <dbReference type="EMBL" id="MFC5811140.1"/>
    </source>
</evidence>
<dbReference type="Proteomes" id="UP001596112">
    <property type="component" value="Unassembled WGS sequence"/>
</dbReference>
<proteinExistence type="predicted"/>
<evidence type="ECO:0000256" key="1">
    <source>
        <dbReference type="SAM" id="MobiDB-lite"/>
    </source>
</evidence>
<keyword evidence="4" id="KW-1185">Reference proteome</keyword>
<feature type="region of interest" description="Disordered" evidence="1">
    <location>
        <begin position="1"/>
        <end position="51"/>
    </location>
</feature>
<feature type="compositionally biased region" description="Polar residues" evidence="1">
    <location>
        <begin position="22"/>
        <end position="31"/>
    </location>
</feature>
<name>A0ABW1BDI5_9ACTN</name>
<accession>A0ABW1BDI5</accession>
<evidence type="ECO:0000256" key="2">
    <source>
        <dbReference type="SAM" id="Phobius"/>
    </source>
</evidence>
<keyword evidence="2" id="KW-0472">Membrane</keyword>
<dbReference type="EMBL" id="JBHSNZ010000022">
    <property type="protein sequence ID" value="MFC5811140.1"/>
    <property type="molecule type" value="Genomic_DNA"/>
</dbReference>
<dbReference type="RefSeq" id="WP_380968279.1">
    <property type="nucleotide sequence ID" value="NZ_JBHSNZ010000022.1"/>
</dbReference>